<keyword evidence="2" id="KW-1185">Reference proteome</keyword>
<dbReference type="Proteomes" id="UP001239019">
    <property type="component" value="Unassembled WGS sequence"/>
</dbReference>
<proteinExistence type="predicted"/>
<name>A0ABU0W4B7_9GAMM</name>
<comment type="caution">
    <text evidence="1">The sequence shown here is derived from an EMBL/GenBank/DDBJ whole genome shotgun (WGS) entry which is preliminary data.</text>
</comment>
<accession>A0ABU0W4B7</accession>
<dbReference type="Pfam" id="PF20112">
    <property type="entry name" value="DUF6502"/>
    <property type="match status" value="1"/>
</dbReference>
<dbReference type="EMBL" id="JAVDDT010000002">
    <property type="protein sequence ID" value="MDQ2068862.1"/>
    <property type="molecule type" value="Genomic_DNA"/>
</dbReference>
<sequence>MTDNGNLARALATFLRPLARLLLRNGMSYKAFAELAKRVFVEVARDEFRIPGRKQSDSRVSVITGLSRKEVKRVQSDAAHQPDSELRLHNRAARVIHGWVNDPDFQDRTGEPDRLPMENGGRSFTALVRRYSGDAPPRAVLDELDRVHAVERHDDGRLSLIARDYRPPADVSPEKLDYLAEAMAGLISSVDGHWQNGELTHFQGHAAVTLSSEELAEFRSRARIEGVELLDKAKAWLPATSQAAGKEKYTAGIVLYTYEK</sequence>
<reference evidence="1 2" key="1">
    <citation type="submission" date="2023-08" db="EMBL/GenBank/DDBJ databases">
        <title>Whole-genome sequencing of halo(alkali)philic microorganisms from hypersaline lakes.</title>
        <authorList>
            <person name="Sorokin D.Y."/>
            <person name="Abbas B."/>
            <person name="Merkel A.Y."/>
        </authorList>
    </citation>
    <scope>NUCLEOTIDE SEQUENCE [LARGE SCALE GENOMIC DNA]</scope>
    <source>
        <strain evidence="1 2">AB-CW4</strain>
    </source>
</reference>
<gene>
    <name evidence="1" type="ORF">RBH19_03110</name>
</gene>
<evidence type="ECO:0000313" key="1">
    <source>
        <dbReference type="EMBL" id="MDQ2068862.1"/>
    </source>
</evidence>
<dbReference type="RefSeq" id="WP_306727360.1">
    <property type="nucleotide sequence ID" value="NZ_JAVDDT010000002.1"/>
</dbReference>
<protein>
    <submittedName>
        <fullName evidence="1">DUF6502 family protein</fullName>
    </submittedName>
</protein>
<evidence type="ECO:0000313" key="2">
    <source>
        <dbReference type="Proteomes" id="UP001239019"/>
    </source>
</evidence>
<organism evidence="1 2">
    <name type="scientific">Natronospira bacteriovora</name>
    <dbReference type="NCBI Taxonomy" id="3069753"/>
    <lineage>
        <taxon>Bacteria</taxon>
        <taxon>Pseudomonadati</taxon>
        <taxon>Pseudomonadota</taxon>
        <taxon>Gammaproteobacteria</taxon>
        <taxon>Natronospirales</taxon>
        <taxon>Natronospiraceae</taxon>
        <taxon>Natronospira</taxon>
    </lineage>
</organism>
<dbReference type="InterPro" id="IPR045445">
    <property type="entry name" value="DUF6502"/>
</dbReference>